<dbReference type="Pfam" id="PF00528">
    <property type="entry name" value="BPD_transp_1"/>
    <property type="match status" value="1"/>
</dbReference>
<evidence type="ECO:0000256" key="5">
    <source>
        <dbReference type="ARBA" id="ARBA00022692"/>
    </source>
</evidence>
<evidence type="ECO:0000256" key="2">
    <source>
        <dbReference type="ARBA" id="ARBA00010072"/>
    </source>
</evidence>
<dbReference type="NCBIfam" id="TIGR01726">
    <property type="entry name" value="HEQRo_perm_3TM"/>
    <property type="match status" value="1"/>
</dbReference>
<feature type="transmembrane region" description="Helical" evidence="9">
    <location>
        <begin position="17"/>
        <end position="40"/>
    </location>
</feature>
<evidence type="ECO:0000256" key="7">
    <source>
        <dbReference type="ARBA" id="ARBA00022989"/>
    </source>
</evidence>
<feature type="transmembrane region" description="Helical" evidence="9">
    <location>
        <begin position="52"/>
        <end position="74"/>
    </location>
</feature>
<keyword evidence="8 9" id="KW-0472">Membrane</keyword>
<feature type="transmembrane region" description="Helical" evidence="9">
    <location>
        <begin position="200"/>
        <end position="221"/>
    </location>
</feature>
<dbReference type="PROSITE" id="PS50928">
    <property type="entry name" value="ABC_TM1"/>
    <property type="match status" value="1"/>
</dbReference>
<dbReference type="InterPro" id="IPR000515">
    <property type="entry name" value="MetI-like"/>
</dbReference>
<keyword evidence="6" id="KW-0029">Amino-acid transport</keyword>
<protein>
    <submittedName>
        <fullName evidence="11">ABC transporter permease</fullName>
    </submittedName>
</protein>
<sequence length="231" mass="25733">MRWDWIPEYADKLISGLWLTIELLLVCATLGFLLAIPIGLVQVTGPRPLALLARGFCTFIRGTPLLIQLWLIYYGLGSIFPSIDGIRDSFLWPYLRAALPYAIFAFTLSVAGYTGEVMRGAFAGVPKGELEAARAMGMSPFTVLRRVWLPRAVQNVFPTLAGEFVLTLKATPLAATITIHELFSRSTEVRQDTFLTYEPLLLVAGIYIILTGIIVVIFRWMENRIPKPAQA</sequence>
<comment type="caution">
    <text evidence="11">The sequence shown here is derived from an EMBL/GenBank/DDBJ whole genome shotgun (WGS) entry which is preliminary data.</text>
</comment>
<name>A0ABW3FCI5_9HYPH</name>
<feature type="domain" description="ABC transmembrane type-1" evidence="10">
    <location>
        <begin position="17"/>
        <end position="219"/>
    </location>
</feature>
<keyword evidence="3 9" id="KW-0813">Transport</keyword>
<dbReference type="Gene3D" id="1.10.3720.10">
    <property type="entry name" value="MetI-like"/>
    <property type="match status" value="1"/>
</dbReference>
<accession>A0ABW3FCI5</accession>
<dbReference type="PANTHER" id="PTHR30614:SF0">
    <property type="entry name" value="L-CYSTINE TRANSPORT SYSTEM PERMEASE PROTEIN TCYL"/>
    <property type="match status" value="1"/>
</dbReference>
<evidence type="ECO:0000259" key="10">
    <source>
        <dbReference type="PROSITE" id="PS50928"/>
    </source>
</evidence>
<proteinExistence type="inferred from homology"/>
<evidence type="ECO:0000313" key="12">
    <source>
        <dbReference type="Proteomes" id="UP001597101"/>
    </source>
</evidence>
<organism evidence="11 12">
    <name type="scientific">Pseudahrensia aquimaris</name>
    <dbReference type="NCBI Taxonomy" id="744461"/>
    <lineage>
        <taxon>Bacteria</taxon>
        <taxon>Pseudomonadati</taxon>
        <taxon>Pseudomonadota</taxon>
        <taxon>Alphaproteobacteria</taxon>
        <taxon>Hyphomicrobiales</taxon>
        <taxon>Ahrensiaceae</taxon>
        <taxon>Pseudahrensia</taxon>
    </lineage>
</organism>
<evidence type="ECO:0000256" key="4">
    <source>
        <dbReference type="ARBA" id="ARBA00022475"/>
    </source>
</evidence>
<keyword evidence="5 9" id="KW-0812">Transmembrane</keyword>
<dbReference type="Proteomes" id="UP001597101">
    <property type="component" value="Unassembled WGS sequence"/>
</dbReference>
<evidence type="ECO:0000256" key="3">
    <source>
        <dbReference type="ARBA" id="ARBA00022448"/>
    </source>
</evidence>
<comment type="subcellular location">
    <subcellularLocation>
        <location evidence="1">Cell inner membrane</location>
        <topology evidence="1">Multi-pass membrane protein</topology>
    </subcellularLocation>
    <subcellularLocation>
        <location evidence="9">Cell membrane</location>
        <topology evidence="9">Multi-pass membrane protein</topology>
    </subcellularLocation>
</comment>
<feature type="transmembrane region" description="Helical" evidence="9">
    <location>
        <begin position="94"/>
        <end position="113"/>
    </location>
</feature>
<dbReference type="PANTHER" id="PTHR30614">
    <property type="entry name" value="MEMBRANE COMPONENT OF AMINO ACID ABC TRANSPORTER"/>
    <property type="match status" value="1"/>
</dbReference>
<dbReference type="SUPFAM" id="SSF161098">
    <property type="entry name" value="MetI-like"/>
    <property type="match status" value="1"/>
</dbReference>
<evidence type="ECO:0000256" key="1">
    <source>
        <dbReference type="ARBA" id="ARBA00004429"/>
    </source>
</evidence>
<gene>
    <name evidence="11" type="ORF">ACFQ14_01985</name>
</gene>
<evidence type="ECO:0000256" key="9">
    <source>
        <dbReference type="RuleBase" id="RU363032"/>
    </source>
</evidence>
<reference evidence="12" key="1">
    <citation type="journal article" date="2019" name="Int. J. Syst. Evol. Microbiol.">
        <title>The Global Catalogue of Microorganisms (GCM) 10K type strain sequencing project: providing services to taxonomists for standard genome sequencing and annotation.</title>
        <authorList>
            <consortium name="The Broad Institute Genomics Platform"/>
            <consortium name="The Broad Institute Genome Sequencing Center for Infectious Disease"/>
            <person name="Wu L."/>
            <person name="Ma J."/>
        </authorList>
    </citation>
    <scope>NUCLEOTIDE SEQUENCE [LARGE SCALE GENOMIC DNA]</scope>
    <source>
        <strain evidence="12">CCUG 60023</strain>
    </source>
</reference>
<dbReference type="InterPro" id="IPR010065">
    <property type="entry name" value="AA_ABC_transptr_permease_3TM"/>
</dbReference>
<dbReference type="EMBL" id="JBHTJV010000002">
    <property type="protein sequence ID" value="MFD0915168.1"/>
    <property type="molecule type" value="Genomic_DNA"/>
</dbReference>
<dbReference type="RefSeq" id="WP_377211018.1">
    <property type="nucleotide sequence ID" value="NZ_JBHTJV010000002.1"/>
</dbReference>
<evidence type="ECO:0000256" key="8">
    <source>
        <dbReference type="ARBA" id="ARBA00023136"/>
    </source>
</evidence>
<dbReference type="CDD" id="cd06261">
    <property type="entry name" value="TM_PBP2"/>
    <property type="match status" value="1"/>
</dbReference>
<evidence type="ECO:0000256" key="6">
    <source>
        <dbReference type="ARBA" id="ARBA00022970"/>
    </source>
</evidence>
<evidence type="ECO:0000313" key="11">
    <source>
        <dbReference type="EMBL" id="MFD0915168.1"/>
    </source>
</evidence>
<comment type="similarity">
    <text evidence="2">Belongs to the binding-protein-dependent transport system permease family. HisMQ subfamily.</text>
</comment>
<keyword evidence="4" id="KW-1003">Cell membrane</keyword>
<dbReference type="InterPro" id="IPR035906">
    <property type="entry name" value="MetI-like_sf"/>
</dbReference>
<dbReference type="InterPro" id="IPR043429">
    <property type="entry name" value="ArtM/GltK/GlnP/TcyL/YhdX-like"/>
</dbReference>
<keyword evidence="7 9" id="KW-1133">Transmembrane helix</keyword>
<keyword evidence="12" id="KW-1185">Reference proteome</keyword>